<name>A0A1H7AVG8_9RHOB</name>
<evidence type="ECO:0000259" key="2">
    <source>
        <dbReference type="Pfam" id="PF13403"/>
    </source>
</evidence>
<gene>
    <name evidence="3" type="ORF">SAMN05444007_106189</name>
</gene>
<protein>
    <submittedName>
        <fullName evidence="3">Hint domain-containing protein</fullName>
    </submittedName>
</protein>
<reference evidence="3 4" key="1">
    <citation type="submission" date="2016-10" db="EMBL/GenBank/DDBJ databases">
        <authorList>
            <person name="de Groot N.N."/>
        </authorList>
    </citation>
    <scope>NUCLEOTIDE SEQUENCE [LARGE SCALE GENOMIC DNA]</scope>
    <source>
        <strain evidence="3 4">DSM 29340</strain>
    </source>
</reference>
<accession>A0A1H7AVG8</accession>
<keyword evidence="4" id="KW-1185">Reference proteome</keyword>
<sequence length="236" mass="25243">MFGWNETAWTEPPEAAGDPPPCEDLLITGQGGFFNGMRVATQGGWRAVGELSAGDRLLTFDHGMQTVVDIQRDTLHLPSPPLDPADSPVLVPPGALFNPQRLWLMPEQGLLVESDTAEDALGDPFVVLPARLLAGLQGIAPARPADVVQITTIAFRQDEVIYCDGGLMAFCPHPEPIGAQRLRRGAGLYRLVAGRAAERIAARLRDHGAVSSVASDPRALPGIQEAPARPGRPERV</sequence>
<dbReference type="EMBL" id="FNYD01000006">
    <property type="protein sequence ID" value="SEJ69613.1"/>
    <property type="molecule type" value="Genomic_DNA"/>
</dbReference>
<feature type="region of interest" description="Disordered" evidence="1">
    <location>
        <begin position="213"/>
        <end position="236"/>
    </location>
</feature>
<dbReference type="RefSeq" id="WP_092366965.1">
    <property type="nucleotide sequence ID" value="NZ_BMGV01000006.1"/>
</dbReference>
<dbReference type="InterPro" id="IPR028992">
    <property type="entry name" value="Hedgehog/Intein_dom"/>
</dbReference>
<organism evidence="3 4">
    <name type="scientific">Cribrihabitans marinus</name>
    <dbReference type="NCBI Taxonomy" id="1227549"/>
    <lineage>
        <taxon>Bacteria</taxon>
        <taxon>Pseudomonadati</taxon>
        <taxon>Pseudomonadota</taxon>
        <taxon>Alphaproteobacteria</taxon>
        <taxon>Rhodobacterales</taxon>
        <taxon>Paracoccaceae</taxon>
        <taxon>Cribrihabitans</taxon>
    </lineage>
</organism>
<dbReference type="STRING" id="1227549.SAMN05444007_106189"/>
<proteinExistence type="predicted"/>
<dbReference type="OrthoDB" id="7685535at2"/>
<dbReference type="Pfam" id="PF13403">
    <property type="entry name" value="Hint_2"/>
    <property type="match status" value="1"/>
</dbReference>
<feature type="domain" description="Hedgehog/Intein (Hint)" evidence="2">
    <location>
        <begin position="33"/>
        <end position="165"/>
    </location>
</feature>
<dbReference type="Proteomes" id="UP000199379">
    <property type="component" value="Unassembled WGS sequence"/>
</dbReference>
<dbReference type="AlphaFoldDB" id="A0A1H7AVG8"/>
<evidence type="ECO:0000256" key="1">
    <source>
        <dbReference type="SAM" id="MobiDB-lite"/>
    </source>
</evidence>
<evidence type="ECO:0000313" key="4">
    <source>
        <dbReference type="Proteomes" id="UP000199379"/>
    </source>
</evidence>
<evidence type="ECO:0000313" key="3">
    <source>
        <dbReference type="EMBL" id="SEJ69613.1"/>
    </source>
</evidence>